<evidence type="ECO:0000313" key="11">
    <source>
        <dbReference type="EMBL" id="GAB1584093.1"/>
    </source>
</evidence>
<protein>
    <recommendedName>
        <fullName evidence="2">Type-4 uracil-DNA glycosylase</fullName>
    </recommendedName>
</protein>
<comment type="caution">
    <text evidence="11">The sequence shown here is derived from an EMBL/GenBank/DDBJ whole genome shotgun (WGS) entry which is preliminary data.</text>
</comment>
<keyword evidence="4" id="KW-0479">Metal-binding</keyword>
<dbReference type="CDD" id="cd10030">
    <property type="entry name" value="UDG-F4_TTUDGA_SPO1dp_like"/>
    <property type="match status" value="1"/>
</dbReference>
<dbReference type="InterPro" id="IPR025404">
    <property type="entry name" value="DUF4130"/>
</dbReference>
<evidence type="ECO:0000256" key="5">
    <source>
        <dbReference type="ARBA" id="ARBA00022763"/>
    </source>
</evidence>
<organism evidence="11 12">
    <name type="scientific">Phyllobacterium phragmitis</name>
    <dbReference type="NCBI Taxonomy" id="2670329"/>
    <lineage>
        <taxon>Bacteria</taxon>
        <taxon>Pseudomonadati</taxon>
        <taxon>Pseudomonadota</taxon>
        <taxon>Alphaproteobacteria</taxon>
        <taxon>Hyphomicrobiales</taxon>
        <taxon>Phyllobacteriaceae</taxon>
        <taxon>Phyllobacterium</taxon>
    </lineage>
</organism>
<gene>
    <name evidence="11" type="ORF">PPNSA23_40360</name>
</gene>
<dbReference type="SMART" id="SM00986">
    <property type="entry name" value="UDG"/>
    <property type="match status" value="1"/>
</dbReference>
<comment type="similarity">
    <text evidence="1">Belongs to the uracil-DNA glycosylase (UDG) superfamily. Type 4 (UDGa) family.</text>
</comment>
<reference evidence="11 12" key="1">
    <citation type="submission" date="2024-10" db="EMBL/GenBank/DDBJ databases">
        <title>Isolation, draft genome sequencing and identification of Phyllobacterium sp. NSA23, isolated from leaf soil.</title>
        <authorList>
            <person name="Akita H."/>
        </authorList>
    </citation>
    <scope>NUCLEOTIDE SEQUENCE [LARGE SCALE GENOMIC DNA]</scope>
    <source>
        <strain evidence="11 12">NSA23</strain>
    </source>
</reference>
<dbReference type="Proteomes" id="UP001628091">
    <property type="component" value="Unassembled WGS sequence"/>
</dbReference>
<evidence type="ECO:0000256" key="9">
    <source>
        <dbReference type="ARBA" id="ARBA00023204"/>
    </source>
</evidence>
<evidence type="ECO:0000256" key="4">
    <source>
        <dbReference type="ARBA" id="ARBA00022723"/>
    </source>
</evidence>
<keyword evidence="8" id="KW-0411">Iron-sulfur</keyword>
<dbReference type="NCBIfam" id="TIGR03915">
    <property type="entry name" value="SAM_7_link_chp"/>
    <property type="match status" value="1"/>
</dbReference>
<dbReference type="InterPro" id="IPR036895">
    <property type="entry name" value="Uracil-DNA_glycosylase-like_sf"/>
</dbReference>
<keyword evidence="3" id="KW-0004">4Fe-4S</keyword>
<dbReference type="NCBIfam" id="TIGR00758">
    <property type="entry name" value="UDG_fam4"/>
    <property type="match status" value="1"/>
</dbReference>
<name>A0ABQ0H583_9HYPH</name>
<keyword evidence="9" id="KW-0234">DNA repair</keyword>
<keyword evidence="12" id="KW-1185">Reference proteome</keyword>
<keyword evidence="5" id="KW-0227">DNA damage</keyword>
<dbReference type="Gene3D" id="3.40.470.10">
    <property type="entry name" value="Uracil-DNA glycosylase-like domain"/>
    <property type="match status" value="1"/>
</dbReference>
<dbReference type="SUPFAM" id="SSF52141">
    <property type="entry name" value="Uracil-DNA glycosylase-like"/>
    <property type="match status" value="1"/>
</dbReference>
<feature type="domain" description="Uracil-DNA glycosylase-like" evidence="10">
    <location>
        <begin position="308"/>
        <end position="467"/>
    </location>
</feature>
<dbReference type="InterPro" id="IPR005273">
    <property type="entry name" value="Ura-DNA_glyco_family4"/>
</dbReference>
<dbReference type="InterPro" id="IPR023875">
    <property type="entry name" value="DNA_repair_put"/>
</dbReference>
<dbReference type="SMART" id="SM00987">
    <property type="entry name" value="UreE_C"/>
    <property type="match status" value="1"/>
</dbReference>
<evidence type="ECO:0000256" key="8">
    <source>
        <dbReference type="ARBA" id="ARBA00023014"/>
    </source>
</evidence>
<evidence type="ECO:0000259" key="10">
    <source>
        <dbReference type="SMART" id="SM00986"/>
    </source>
</evidence>
<evidence type="ECO:0000313" key="12">
    <source>
        <dbReference type="Proteomes" id="UP001628091"/>
    </source>
</evidence>
<dbReference type="InterPro" id="IPR051536">
    <property type="entry name" value="UDG_Type-4/5"/>
</dbReference>
<evidence type="ECO:0000256" key="7">
    <source>
        <dbReference type="ARBA" id="ARBA00023004"/>
    </source>
</evidence>
<evidence type="ECO:0000256" key="2">
    <source>
        <dbReference type="ARBA" id="ARBA00019403"/>
    </source>
</evidence>
<proteinExistence type="inferred from homology"/>
<evidence type="ECO:0000256" key="3">
    <source>
        <dbReference type="ARBA" id="ARBA00022485"/>
    </source>
</evidence>
<accession>A0ABQ0H583</accession>
<dbReference type="Pfam" id="PF13566">
    <property type="entry name" value="DUF4130"/>
    <property type="match status" value="1"/>
</dbReference>
<evidence type="ECO:0000256" key="6">
    <source>
        <dbReference type="ARBA" id="ARBA00022801"/>
    </source>
</evidence>
<keyword evidence="6" id="KW-0378">Hydrolase</keyword>
<dbReference type="EMBL" id="BAAFZP010000002">
    <property type="protein sequence ID" value="GAB1584093.1"/>
    <property type="molecule type" value="Genomic_DNA"/>
</dbReference>
<dbReference type="PANTHER" id="PTHR33693:SF9">
    <property type="entry name" value="TYPE-4 URACIL-DNA GLYCOSYLASE"/>
    <property type="match status" value="1"/>
</dbReference>
<evidence type="ECO:0000256" key="1">
    <source>
        <dbReference type="ARBA" id="ARBA00006521"/>
    </source>
</evidence>
<keyword evidence="7" id="KW-0408">Iron</keyword>
<sequence length="478" mass="53334">MLSIPLKDDSSEEAFRAAARHCLAKGLAPDQVVFSAGDSLSLFGEEAPNVSPAPGVAVPRSYAKMVTVIVCHSEPDRFALLYRLLWRICQGERHVLDNPADPDVAKAMRYAKAVEKDVYRMQAYVRFAERKIDGAQVFVAWHEPRHRVLRLVAPFFVDRFSNMDWLIATPLGTAAWRGGVLTFGPPAARPAKTADAVLDELWMTYFRSTFNPARLRVNAMVAQMPKRHWSTMPETAQISEMVREAGARVAEIGARVVERPPRFAERLAERMADNQRRVSQPFSLDALREEIQACRLCPLHEPATQAVPGEGMPGAEIMFVGEQPGDQEDLTGKPFVGPAGVMFQRALAEAGIERQKTFVTNAVKHFKFEPRGKRRVHMTPSTGEVTKCRFWLNREIAIIKPKLIVALGATAMLGITGRKVPVTKIRGSVVAADDLSILVTVHPSYLLRLPDKELASAEYTRFVDDLRQARVWCDAQVR</sequence>
<dbReference type="InterPro" id="IPR005122">
    <property type="entry name" value="Uracil-DNA_glycosylase-like"/>
</dbReference>
<dbReference type="NCBIfam" id="TIGR03914">
    <property type="entry name" value="UDG_fam_dom"/>
    <property type="match status" value="1"/>
</dbReference>
<dbReference type="Pfam" id="PF03167">
    <property type="entry name" value="UDG"/>
    <property type="match status" value="1"/>
</dbReference>
<dbReference type="PANTHER" id="PTHR33693">
    <property type="entry name" value="TYPE-5 URACIL-DNA GLYCOSYLASE"/>
    <property type="match status" value="1"/>
</dbReference>